<reference evidence="2 3" key="1">
    <citation type="submission" date="2015-10" db="EMBL/GenBank/DDBJ databases">
        <title>Mycobacterium gordonae draft genome assembly.</title>
        <authorList>
            <person name="Ustinova V."/>
            <person name="Smirnova T."/>
            <person name="Blagodatskikh K."/>
            <person name="Varlamov D."/>
            <person name="Larionova E."/>
            <person name="Chernousova L."/>
        </authorList>
    </citation>
    <scope>NUCLEOTIDE SEQUENCE [LARGE SCALE GENOMIC DNA]</scope>
    <source>
        <strain evidence="2 3">CTRI 14-8773</strain>
    </source>
</reference>
<feature type="region of interest" description="Disordered" evidence="1">
    <location>
        <begin position="1"/>
        <end position="27"/>
    </location>
</feature>
<feature type="region of interest" description="Disordered" evidence="1">
    <location>
        <begin position="170"/>
        <end position="193"/>
    </location>
</feature>
<evidence type="ECO:0000256" key="1">
    <source>
        <dbReference type="SAM" id="MobiDB-lite"/>
    </source>
</evidence>
<feature type="compositionally biased region" description="Basic and acidic residues" evidence="1">
    <location>
        <begin position="83"/>
        <end position="93"/>
    </location>
</feature>
<name>A0A0Q2Q6H5_MYCGO</name>
<evidence type="ECO:0000313" key="2">
    <source>
        <dbReference type="EMBL" id="KQH75597.1"/>
    </source>
</evidence>
<dbReference type="EMBL" id="LKTM01000372">
    <property type="protein sequence ID" value="KQH75597.1"/>
    <property type="molecule type" value="Genomic_DNA"/>
</dbReference>
<organism evidence="2 3">
    <name type="scientific">Mycobacterium gordonae</name>
    <dbReference type="NCBI Taxonomy" id="1778"/>
    <lineage>
        <taxon>Bacteria</taxon>
        <taxon>Bacillati</taxon>
        <taxon>Actinomycetota</taxon>
        <taxon>Actinomycetes</taxon>
        <taxon>Mycobacteriales</taxon>
        <taxon>Mycobacteriaceae</taxon>
        <taxon>Mycobacterium</taxon>
    </lineage>
</organism>
<dbReference type="RefSeq" id="WP_055581451.1">
    <property type="nucleotide sequence ID" value="NZ_LKTM01000372.1"/>
</dbReference>
<accession>A0A0Q2Q6H5</accession>
<feature type="region of interest" description="Disordered" evidence="1">
    <location>
        <begin position="83"/>
        <end position="114"/>
    </location>
</feature>
<comment type="caution">
    <text evidence="2">The sequence shown here is derived from an EMBL/GenBank/DDBJ whole genome shotgun (WGS) entry which is preliminary data.</text>
</comment>
<evidence type="ECO:0000313" key="3">
    <source>
        <dbReference type="Proteomes" id="UP000051677"/>
    </source>
</evidence>
<protein>
    <submittedName>
        <fullName evidence="2">Uncharacterized protein</fullName>
    </submittedName>
</protein>
<dbReference type="Proteomes" id="UP000051677">
    <property type="component" value="Unassembled WGS sequence"/>
</dbReference>
<feature type="compositionally biased region" description="Polar residues" evidence="1">
    <location>
        <begin position="1"/>
        <end position="12"/>
    </location>
</feature>
<dbReference type="AlphaFoldDB" id="A0A0Q2Q6H5"/>
<sequence>MTQPLSAESTTPADDLNANAGRQATDQATEYDASIFAWTTLTFDDGSSMQIPPQPSLRQLDDDCLAAYDQLIVEAESYDREDIELPERTIKDDEGNEMTLPAETKKGPYRQPYHKGGVLLSPPFEVQEVKAAIGPEQYEFLRSKTINGRRAGAGDVRRIWNESGLRLMERQKRDSKSADGAGDLAPVAAPDSQ</sequence>
<proteinExistence type="predicted"/>
<gene>
    <name evidence="2" type="ORF">AO501_25305</name>
</gene>